<dbReference type="FunFam" id="1.10.510.10:FF:000571">
    <property type="entry name" value="Maternal embryonic leucine zipper kinase"/>
    <property type="match status" value="1"/>
</dbReference>
<dbReference type="GO" id="GO:0005524">
    <property type="term" value="F:ATP binding"/>
    <property type="evidence" value="ECO:0007669"/>
    <property type="project" value="UniProtKB-UniRule"/>
</dbReference>
<dbReference type="STRING" id="564608.C1N9D6"/>
<keyword evidence="3" id="KW-0418">Kinase</keyword>
<gene>
    <name evidence="8" type="ORF">MICPUCDRAFT_4465</name>
</gene>
<dbReference type="InterPro" id="IPR000719">
    <property type="entry name" value="Prot_kinase_dom"/>
</dbReference>
<dbReference type="CDD" id="cd05117">
    <property type="entry name" value="STKc_CAMK"/>
    <property type="match status" value="1"/>
</dbReference>
<dbReference type="Gene3D" id="1.10.510.10">
    <property type="entry name" value="Transferase(Phosphotransferase) domain 1"/>
    <property type="match status" value="1"/>
</dbReference>
<feature type="non-terminal residue" evidence="8">
    <location>
        <position position="1"/>
    </location>
</feature>
<dbReference type="KEGG" id="mpp:MICPUCDRAFT_4465"/>
<sequence>PARATGPPARATAADVHELYALRSQIGAGGYAVVHLATRVSDGVRVAMKIMDMTQRSESERANVWYEIGLLAKLNDEHVIRLHEFFHERDEVYMATEYLAGGDLLDAIANDGEYNEDMARGIFRRVLRGVKYLHEEGITHRDMKLENLLLGAKDDVSSVKICDLGLAKKAKDRLRGANAGTPQYAAPEVLASTPGDSSAHAAPVDAWACGVILYILLCGCAPFTPKIEDDDRELYELVKSSPVKFDQPVWAKLSPSARDLVLRLLDKDPRARLSAKEALEHAWMQAD</sequence>
<dbReference type="InterPro" id="IPR011009">
    <property type="entry name" value="Kinase-like_dom_sf"/>
</dbReference>
<evidence type="ECO:0000256" key="5">
    <source>
        <dbReference type="PROSITE-ProRule" id="PRU10141"/>
    </source>
</evidence>
<evidence type="ECO:0000256" key="4">
    <source>
        <dbReference type="ARBA" id="ARBA00022840"/>
    </source>
</evidence>
<keyword evidence="9" id="KW-1185">Reference proteome</keyword>
<feature type="non-terminal residue" evidence="8">
    <location>
        <position position="287"/>
    </location>
</feature>
<keyword evidence="6" id="KW-0723">Serine/threonine-protein kinase</keyword>
<dbReference type="PANTHER" id="PTHR24347">
    <property type="entry name" value="SERINE/THREONINE-PROTEIN KINASE"/>
    <property type="match status" value="1"/>
</dbReference>
<dbReference type="PROSITE" id="PS50011">
    <property type="entry name" value="PROTEIN_KINASE_DOM"/>
    <property type="match status" value="1"/>
</dbReference>
<dbReference type="InterPro" id="IPR017441">
    <property type="entry name" value="Protein_kinase_ATP_BS"/>
</dbReference>
<dbReference type="SMART" id="SM00220">
    <property type="entry name" value="S_TKc"/>
    <property type="match status" value="1"/>
</dbReference>
<feature type="domain" description="Protein kinase" evidence="7">
    <location>
        <begin position="20"/>
        <end position="284"/>
    </location>
</feature>
<evidence type="ECO:0000256" key="1">
    <source>
        <dbReference type="ARBA" id="ARBA00022679"/>
    </source>
</evidence>
<dbReference type="eggNOG" id="KOG0032">
    <property type="taxonomic scope" value="Eukaryota"/>
</dbReference>
<keyword evidence="1" id="KW-0808">Transferase</keyword>
<protein>
    <submittedName>
        <fullName evidence="8">Predicted protein</fullName>
    </submittedName>
</protein>
<dbReference type="GO" id="GO:0004674">
    <property type="term" value="F:protein serine/threonine kinase activity"/>
    <property type="evidence" value="ECO:0007669"/>
    <property type="project" value="UniProtKB-KW"/>
</dbReference>
<evidence type="ECO:0000259" key="7">
    <source>
        <dbReference type="PROSITE" id="PS50011"/>
    </source>
</evidence>
<evidence type="ECO:0000313" key="8">
    <source>
        <dbReference type="EMBL" id="EEH51505.1"/>
    </source>
</evidence>
<evidence type="ECO:0000256" key="3">
    <source>
        <dbReference type="ARBA" id="ARBA00022777"/>
    </source>
</evidence>
<accession>C1N9D6</accession>
<evidence type="ECO:0000313" key="9">
    <source>
        <dbReference type="Proteomes" id="UP000001876"/>
    </source>
</evidence>
<dbReference type="Proteomes" id="UP000001876">
    <property type="component" value="Unassembled WGS sequence"/>
</dbReference>
<proteinExistence type="inferred from homology"/>
<keyword evidence="2 5" id="KW-0547">Nucleotide-binding</keyword>
<dbReference type="InterPro" id="IPR008271">
    <property type="entry name" value="Ser/Thr_kinase_AS"/>
</dbReference>
<feature type="binding site" evidence="5">
    <location>
        <position position="49"/>
    </location>
    <ligand>
        <name>ATP</name>
        <dbReference type="ChEBI" id="CHEBI:30616"/>
    </ligand>
</feature>
<dbReference type="EMBL" id="GG663751">
    <property type="protein sequence ID" value="EEH51505.1"/>
    <property type="molecule type" value="Genomic_DNA"/>
</dbReference>
<name>C1N9D6_MICPC</name>
<dbReference type="SUPFAM" id="SSF56112">
    <property type="entry name" value="Protein kinase-like (PK-like)"/>
    <property type="match status" value="1"/>
</dbReference>
<dbReference type="OrthoDB" id="40902at2759"/>
<evidence type="ECO:0000256" key="6">
    <source>
        <dbReference type="RuleBase" id="RU000304"/>
    </source>
</evidence>
<dbReference type="AlphaFoldDB" id="C1N9D6"/>
<reference evidence="8 9" key="1">
    <citation type="journal article" date="2009" name="Science">
        <title>Green evolution and dynamic adaptations revealed by genomes of the marine picoeukaryotes Micromonas.</title>
        <authorList>
            <person name="Worden A.Z."/>
            <person name="Lee J.H."/>
            <person name="Mock T."/>
            <person name="Rouze P."/>
            <person name="Simmons M.P."/>
            <person name="Aerts A.L."/>
            <person name="Allen A.E."/>
            <person name="Cuvelier M.L."/>
            <person name="Derelle E."/>
            <person name="Everett M.V."/>
            <person name="Foulon E."/>
            <person name="Grimwood J."/>
            <person name="Gundlach H."/>
            <person name="Henrissat B."/>
            <person name="Napoli C."/>
            <person name="McDonald S.M."/>
            <person name="Parker M.S."/>
            <person name="Rombauts S."/>
            <person name="Salamov A."/>
            <person name="Von Dassow P."/>
            <person name="Badger J.H."/>
            <person name="Coutinho P.M."/>
            <person name="Demir E."/>
            <person name="Dubchak I."/>
            <person name="Gentemann C."/>
            <person name="Eikrem W."/>
            <person name="Gready J.E."/>
            <person name="John U."/>
            <person name="Lanier W."/>
            <person name="Lindquist E.A."/>
            <person name="Lucas S."/>
            <person name="Mayer K.F."/>
            <person name="Moreau H."/>
            <person name="Not F."/>
            <person name="Otillar R."/>
            <person name="Panaud O."/>
            <person name="Pangilinan J."/>
            <person name="Paulsen I."/>
            <person name="Piegu B."/>
            <person name="Poliakov A."/>
            <person name="Robbens S."/>
            <person name="Schmutz J."/>
            <person name="Toulza E."/>
            <person name="Wyss T."/>
            <person name="Zelensky A."/>
            <person name="Zhou K."/>
            <person name="Armbrust E.V."/>
            <person name="Bhattacharya D."/>
            <person name="Goodenough U.W."/>
            <person name="Van de Peer Y."/>
            <person name="Grigoriev I.V."/>
        </authorList>
    </citation>
    <scope>NUCLEOTIDE SEQUENCE [LARGE SCALE GENOMIC DNA]</scope>
    <source>
        <strain evidence="8 9">CCMP1545</strain>
    </source>
</reference>
<comment type="similarity">
    <text evidence="6">Belongs to the protein kinase superfamily.</text>
</comment>
<keyword evidence="4 5" id="KW-0067">ATP-binding</keyword>
<organism evidence="9">
    <name type="scientific">Micromonas pusilla (strain CCMP1545)</name>
    <name type="common">Picoplanktonic green alga</name>
    <dbReference type="NCBI Taxonomy" id="564608"/>
    <lineage>
        <taxon>Eukaryota</taxon>
        <taxon>Viridiplantae</taxon>
        <taxon>Chlorophyta</taxon>
        <taxon>Mamiellophyceae</taxon>
        <taxon>Mamiellales</taxon>
        <taxon>Mamiellaceae</taxon>
        <taxon>Micromonas</taxon>
    </lineage>
</organism>
<dbReference type="Pfam" id="PF00069">
    <property type="entry name" value="Pkinase"/>
    <property type="match status" value="1"/>
</dbReference>
<dbReference type="OMA" id="DAARRPM"/>
<dbReference type="PROSITE" id="PS00108">
    <property type="entry name" value="PROTEIN_KINASE_ST"/>
    <property type="match status" value="1"/>
</dbReference>
<evidence type="ECO:0000256" key="2">
    <source>
        <dbReference type="ARBA" id="ARBA00022741"/>
    </source>
</evidence>
<dbReference type="PROSITE" id="PS00107">
    <property type="entry name" value="PROTEIN_KINASE_ATP"/>
    <property type="match status" value="1"/>
</dbReference>
<dbReference type="RefSeq" id="XP_003064600.1">
    <property type="nucleotide sequence ID" value="XM_003064554.1"/>
</dbReference>
<dbReference type="GeneID" id="9689876"/>